<dbReference type="EMBL" id="KF602048">
    <property type="protein sequence ID" value="AHE38924.1"/>
    <property type="molecule type" value="Genomic_DNA"/>
</dbReference>
<keyword evidence="1" id="KW-0614">Plasmid</keyword>
<accession>V9Z4K8</accession>
<name>V9Z4K8_9ACTN</name>
<reference evidence="1" key="1">
    <citation type="submission" date="2013-09" db="EMBL/GenBank/DDBJ databases">
        <title>Complete nucleotide sequence of Streptomyces linear plasmid pFRL3.</title>
        <authorList>
            <person name="Chen Z."/>
            <person name="Fang P."/>
            <person name="Qin Z."/>
        </authorList>
    </citation>
    <scope>NUCLEOTIDE SEQUENCE</scope>
    <source>
        <plasmid evidence="1">pFRL3</plasmid>
    </source>
</reference>
<geneLocation type="plasmid" evidence="1">
    <name>pFRL3</name>
</geneLocation>
<sequence length="103" mass="10742">MKGGQAPLVLLLVDLTAGEPLGEQLLGRGPGGGVGVRVCGCSPVRPRARNSRTAAVMISAQNRIMLADIANQPQPLTSWSNQNIIASRLPRPGRSGYQVRSGG</sequence>
<organism evidence="1">
    <name type="scientific">Streptomyces sp. FR1</name>
    <dbReference type="NCBI Taxonomy" id="349971"/>
    <lineage>
        <taxon>Bacteria</taxon>
        <taxon>Bacillati</taxon>
        <taxon>Actinomycetota</taxon>
        <taxon>Actinomycetes</taxon>
        <taxon>Kitasatosporales</taxon>
        <taxon>Streptomycetaceae</taxon>
        <taxon>Streptomyces</taxon>
    </lineage>
</organism>
<evidence type="ECO:0000313" key="1">
    <source>
        <dbReference type="EMBL" id="AHE38924.1"/>
    </source>
</evidence>
<proteinExistence type="predicted"/>
<protein>
    <submittedName>
        <fullName evidence="1">Uncharacterized protein</fullName>
    </submittedName>
</protein>
<gene>
    <name evidence="1" type="ORF">pFRL3_147c</name>
</gene>
<dbReference type="AlphaFoldDB" id="V9Z4K8"/>